<organism evidence="2 3">
    <name type="scientific">Rhizobium azibense</name>
    <dbReference type="NCBI Taxonomy" id="1136135"/>
    <lineage>
        <taxon>Bacteria</taxon>
        <taxon>Pseudomonadati</taxon>
        <taxon>Pseudomonadota</taxon>
        <taxon>Alphaproteobacteria</taxon>
        <taxon>Hyphomicrobiales</taxon>
        <taxon>Rhizobiaceae</taxon>
        <taxon>Rhizobium/Agrobacterium group</taxon>
        <taxon>Rhizobium</taxon>
    </lineage>
</organism>
<evidence type="ECO:0000313" key="2">
    <source>
        <dbReference type="EMBL" id="TCU34060.1"/>
    </source>
</evidence>
<keyword evidence="1" id="KW-0732">Signal</keyword>
<dbReference type="InterPro" id="IPR006311">
    <property type="entry name" value="TAT_signal"/>
</dbReference>
<feature type="signal peptide" evidence="1">
    <location>
        <begin position="1"/>
        <end position="26"/>
    </location>
</feature>
<reference evidence="2 3" key="1">
    <citation type="submission" date="2019-03" db="EMBL/GenBank/DDBJ databases">
        <title>Genomic Encyclopedia of Type Strains, Phase IV (KMG-V): Genome sequencing to study the core and pangenomes of soil and plant-associated prokaryotes.</title>
        <authorList>
            <person name="Whitman W."/>
        </authorList>
    </citation>
    <scope>NUCLEOTIDE SEQUENCE [LARGE SCALE GENOMIC DNA]</scope>
    <source>
        <strain evidence="2 3">IE4868</strain>
    </source>
</reference>
<dbReference type="EMBL" id="SMBK01000013">
    <property type="protein sequence ID" value="TCU34060.1"/>
    <property type="molecule type" value="Genomic_DNA"/>
</dbReference>
<dbReference type="Proteomes" id="UP000295507">
    <property type="component" value="Unassembled WGS sequence"/>
</dbReference>
<sequence>METRRQLLKSASMLAAVAVAPPTVLAARQPEDCEFYASKLCDSLSRKYGGNWNFQMTTMNNIMLLCKNS</sequence>
<protein>
    <recommendedName>
        <fullName evidence="4">Secreted protein</fullName>
    </recommendedName>
</protein>
<evidence type="ECO:0000256" key="1">
    <source>
        <dbReference type="SAM" id="SignalP"/>
    </source>
</evidence>
<accession>A0A4R3REU5</accession>
<name>A0A4R3REU5_9HYPH</name>
<comment type="caution">
    <text evidence="2">The sequence shown here is derived from an EMBL/GenBank/DDBJ whole genome shotgun (WGS) entry which is preliminary data.</text>
</comment>
<proteinExistence type="predicted"/>
<gene>
    <name evidence="2" type="ORF">EV129_11343</name>
</gene>
<evidence type="ECO:0000313" key="3">
    <source>
        <dbReference type="Proteomes" id="UP000295507"/>
    </source>
</evidence>
<feature type="chain" id="PRO_5020564883" description="Secreted protein" evidence="1">
    <location>
        <begin position="27"/>
        <end position="69"/>
    </location>
</feature>
<evidence type="ECO:0008006" key="4">
    <source>
        <dbReference type="Google" id="ProtNLM"/>
    </source>
</evidence>
<dbReference type="AlphaFoldDB" id="A0A4R3REU5"/>
<dbReference type="PROSITE" id="PS51318">
    <property type="entry name" value="TAT"/>
    <property type="match status" value="1"/>
</dbReference>